<feature type="transmembrane region" description="Helical" evidence="1">
    <location>
        <begin position="714"/>
        <end position="733"/>
    </location>
</feature>
<keyword evidence="1" id="KW-0472">Membrane</keyword>
<feature type="transmembrane region" description="Helical" evidence="1">
    <location>
        <begin position="21"/>
        <end position="40"/>
    </location>
</feature>
<sequence>MIKKLLEKIKINPSLIYELSLFWIFVCIGIGLSSSFFTFLKSSQTTAQDIQFLALGAFHFNSLHPRLYFYIISCFFIGLSLLTSKLLIKYKYSFKYPLFETIIIVSFLSLGSCFVHSIWSGLIPFTFFILLFFSFKKNTNEDITLTCAEYLKQINLTQKNKRVMILISVLILTASLGVTLKIYSKLLWKEPVIILNTFQRIPEMYKIGYDENERFLDLSKKEPTFDIPDTTINTTELINKLHLHGIRKKIDIFNHHKWNSFPSSIDVPPNNKALNEFVQNYNKKTIPKRSIWEVTTRLAVFPPQLFYKDDKFIVVWAEGFNSGNNKAYAMNMNLLERLSEFKTLTTPYKSQKTPLDRLRQRYRQKRSLEFKQLRKAQLSKTSKQLASKYDEIPSEGLAQEFLRNANFEITAQALRGGELAHQLYHFLPMFEYQNGKPLQRMTHEYGVGFTVLGSKIVSLFSPTHKFNWGVACRMMPSIALLSFCITIISLLILFKDIKIVSICSIYWIICKITTGFGIFIVYRGLEELRVLFFAPLLCSIYYWKRYPILAHVITLIFLALSLLINFEFGLMLSIAWCGVLITLTLSGEYRIQKSLIGLALTSLLILIIYPISRIGEHTISNYYLQGLLSIPMKPWKSYFLYFIFTIDIFIFIHMRKNKSKLTPPLLFSIFVSMEIGLYYTWSGIKTHFLMYIFIHSIPLIIYFYFILNEKNKKDWVQTACYGLILVLLFSLGIEKYENYKMGKERYYRNVHSHVLYTWKSWETNFVSTMNPQFFVKPIQLIKKYTPKKQKRIYTISQYDFFLTYLSKKNGAYPFFSLIDFLITQKEVKFVTEQLLKEKPQFIFVDSDIDSPYQLDIIPLYNGYTSNPWLRAETQFKPSTFEAMRSIFNSIRSSYTLVESTPLISVYKRKKGD</sequence>
<feature type="transmembrane region" description="Helical" evidence="1">
    <location>
        <begin position="635"/>
        <end position="652"/>
    </location>
</feature>
<feature type="transmembrane region" description="Helical" evidence="1">
    <location>
        <begin position="550"/>
        <end position="583"/>
    </location>
</feature>
<feature type="transmembrane region" description="Helical" evidence="1">
    <location>
        <begin position="67"/>
        <end position="88"/>
    </location>
</feature>
<name>A0A1T4X0F7_9BACT</name>
<protein>
    <submittedName>
        <fullName evidence="2">Uncharacterized protein</fullName>
    </submittedName>
</protein>
<organism evidence="2 3">
    <name type="scientific">Desulfobaculum bizertense DSM 18034</name>
    <dbReference type="NCBI Taxonomy" id="1121442"/>
    <lineage>
        <taxon>Bacteria</taxon>
        <taxon>Pseudomonadati</taxon>
        <taxon>Thermodesulfobacteriota</taxon>
        <taxon>Desulfovibrionia</taxon>
        <taxon>Desulfovibrionales</taxon>
        <taxon>Desulfovibrionaceae</taxon>
        <taxon>Desulfobaculum</taxon>
    </lineage>
</organism>
<dbReference type="STRING" id="1121442.SAMN02745702_02791"/>
<evidence type="ECO:0000256" key="1">
    <source>
        <dbReference type="SAM" id="Phobius"/>
    </source>
</evidence>
<keyword evidence="1" id="KW-0812">Transmembrane</keyword>
<accession>A0A1T4X0F7</accession>
<keyword evidence="3" id="KW-1185">Reference proteome</keyword>
<dbReference type="Proteomes" id="UP000189733">
    <property type="component" value="Unassembled WGS sequence"/>
</dbReference>
<evidence type="ECO:0000313" key="3">
    <source>
        <dbReference type="Proteomes" id="UP000189733"/>
    </source>
</evidence>
<dbReference type="AlphaFoldDB" id="A0A1T4X0F7"/>
<gene>
    <name evidence="2" type="ORF">SAMN02745702_02791</name>
</gene>
<reference evidence="2 3" key="1">
    <citation type="submission" date="2017-02" db="EMBL/GenBank/DDBJ databases">
        <authorList>
            <person name="Peterson S.W."/>
        </authorList>
    </citation>
    <scope>NUCLEOTIDE SEQUENCE [LARGE SCALE GENOMIC DNA]</scope>
    <source>
        <strain evidence="2 3">DSM 18034</strain>
    </source>
</reference>
<proteinExistence type="predicted"/>
<feature type="transmembrane region" description="Helical" evidence="1">
    <location>
        <begin position="100"/>
        <end position="133"/>
    </location>
</feature>
<dbReference type="RefSeq" id="WP_078686057.1">
    <property type="nucleotide sequence ID" value="NZ_FUYA01000012.1"/>
</dbReference>
<keyword evidence="1" id="KW-1133">Transmembrane helix</keyword>
<feature type="transmembrane region" description="Helical" evidence="1">
    <location>
        <begin position="474"/>
        <end position="493"/>
    </location>
</feature>
<feature type="transmembrane region" description="Helical" evidence="1">
    <location>
        <begin position="499"/>
        <end position="521"/>
    </location>
</feature>
<dbReference type="EMBL" id="FUYA01000012">
    <property type="protein sequence ID" value="SKA82351.1"/>
    <property type="molecule type" value="Genomic_DNA"/>
</dbReference>
<feature type="transmembrane region" description="Helical" evidence="1">
    <location>
        <begin position="664"/>
        <end position="682"/>
    </location>
</feature>
<evidence type="ECO:0000313" key="2">
    <source>
        <dbReference type="EMBL" id="SKA82351.1"/>
    </source>
</evidence>
<feature type="transmembrane region" description="Helical" evidence="1">
    <location>
        <begin position="595"/>
        <end position="615"/>
    </location>
</feature>
<feature type="transmembrane region" description="Helical" evidence="1">
    <location>
        <begin position="688"/>
        <end position="707"/>
    </location>
</feature>